<comment type="catalytic activity">
    <reaction evidence="1">
        <text>ATP + protein L-histidine = ADP + protein N-phospho-L-histidine.</text>
        <dbReference type="EC" id="2.7.13.3"/>
    </reaction>
</comment>
<evidence type="ECO:0000256" key="5">
    <source>
        <dbReference type="ARBA" id="ARBA00022777"/>
    </source>
</evidence>
<accession>A0ABW3Y060</accession>
<dbReference type="Gene3D" id="1.10.287.130">
    <property type="match status" value="1"/>
</dbReference>
<evidence type="ECO:0000259" key="7">
    <source>
        <dbReference type="PROSITE" id="PS50109"/>
    </source>
</evidence>
<dbReference type="InterPro" id="IPR000014">
    <property type="entry name" value="PAS"/>
</dbReference>
<evidence type="ECO:0000256" key="3">
    <source>
        <dbReference type="ARBA" id="ARBA00022553"/>
    </source>
</evidence>
<dbReference type="InterPro" id="IPR004358">
    <property type="entry name" value="Sig_transdc_His_kin-like_C"/>
</dbReference>
<evidence type="ECO:0000256" key="1">
    <source>
        <dbReference type="ARBA" id="ARBA00000085"/>
    </source>
</evidence>
<dbReference type="Pfam" id="PF02518">
    <property type="entry name" value="HATPase_c"/>
    <property type="match status" value="1"/>
</dbReference>
<dbReference type="InterPro" id="IPR036890">
    <property type="entry name" value="HATPase_C_sf"/>
</dbReference>
<keyword evidence="3" id="KW-0597">Phosphoprotein</keyword>
<dbReference type="EC" id="2.7.13.3" evidence="2"/>
<dbReference type="InterPro" id="IPR036097">
    <property type="entry name" value="HisK_dim/P_sf"/>
</dbReference>
<dbReference type="RefSeq" id="WP_377176766.1">
    <property type="nucleotide sequence ID" value="NZ_JBHTMY010000002.1"/>
</dbReference>
<keyword evidence="9" id="KW-0067">ATP-binding</keyword>
<dbReference type="SUPFAM" id="SSF55874">
    <property type="entry name" value="ATPase domain of HSP90 chaperone/DNA topoisomerase II/histidine kinase"/>
    <property type="match status" value="1"/>
</dbReference>
<dbReference type="InterPro" id="IPR003661">
    <property type="entry name" value="HisK_dim/P_dom"/>
</dbReference>
<dbReference type="NCBIfam" id="TIGR00229">
    <property type="entry name" value="sensory_box"/>
    <property type="match status" value="1"/>
</dbReference>
<keyword evidence="6" id="KW-0902">Two-component regulatory system</keyword>
<dbReference type="Gene3D" id="3.30.450.20">
    <property type="entry name" value="PAS domain"/>
    <property type="match status" value="1"/>
</dbReference>
<dbReference type="PANTHER" id="PTHR43711">
    <property type="entry name" value="TWO-COMPONENT HISTIDINE KINASE"/>
    <property type="match status" value="1"/>
</dbReference>
<dbReference type="EMBL" id="JBHTMY010000002">
    <property type="protein sequence ID" value="MFD1314840.1"/>
    <property type="molecule type" value="Genomic_DNA"/>
</dbReference>
<feature type="domain" description="Histidine kinase" evidence="7">
    <location>
        <begin position="196"/>
        <end position="411"/>
    </location>
</feature>
<dbReference type="SUPFAM" id="SSF55785">
    <property type="entry name" value="PYP-like sensor domain (PAS domain)"/>
    <property type="match status" value="1"/>
</dbReference>
<dbReference type="SMART" id="SM00388">
    <property type="entry name" value="HisKA"/>
    <property type="match status" value="1"/>
</dbReference>
<evidence type="ECO:0000256" key="4">
    <source>
        <dbReference type="ARBA" id="ARBA00022679"/>
    </source>
</evidence>
<dbReference type="InterPro" id="IPR035965">
    <property type="entry name" value="PAS-like_dom_sf"/>
</dbReference>
<protein>
    <recommendedName>
        <fullName evidence="2">histidine kinase</fullName>
        <ecNumber evidence="2">2.7.13.3</ecNumber>
    </recommendedName>
</protein>
<dbReference type="PROSITE" id="PS50112">
    <property type="entry name" value="PAS"/>
    <property type="match status" value="1"/>
</dbReference>
<name>A0ABW3Y060_9FLAO</name>
<proteinExistence type="predicted"/>
<dbReference type="SUPFAM" id="SSF47384">
    <property type="entry name" value="Homodimeric domain of signal transducing histidine kinase"/>
    <property type="match status" value="1"/>
</dbReference>
<dbReference type="SMART" id="SM00091">
    <property type="entry name" value="PAS"/>
    <property type="match status" value="1"/>
</dbReference>
<dbReference type="CDD" id="cd00075">
    <property type="entry name" value="HATPase"/>
    <property type="match status" value="1"/>
</dbReference>
<reference evidence="10" key="1">
    <citation type="journal article" date="2019" name="Int. J. Syst. Evol. Microbiol.">
        <title>The Global Catalogue of Microorganisms (GCM) 10K type strain sequencing project: providing services to taxonomists for standard genome sequencing and annotation.</title>
        <authorList>
            <consortium name="The Broad Institute Genomics Platform"/>
            <consortium name="The Broad Institute Genome Sequencing Center for Infectious Disease"/>
            <person name="Wu L."/>
            <person name="Ma J."/>
        </authorList>
    </citation>
    <scope>NUCLEOTIDE SEQUENCE [LARGE SCALE GENOMIC DNA]</scope>
    <source>
        <strain evidence="10">CCUG 61485</strain>
    </source>
</reference>
<dbReference type="InterPro" id="IPR003594">
    <property type="entry name" value="HATPase_dom"/>
</dbReference>
<dbReference type="Proteomes" id="UP001597201">
    <property type="component" value="Unassembled WGS sequence"/>
</dbReference>
<keyword evidence="5" id="KW-0418">Kinase</keyword>
<evidence type="ECO:0000313" key="10">
    <source>
        <dbReference type="Proteomes" id="UP001597201"/>
    </source>
</evidence>
<comment type="caution">
    <text evidence="9">The sequence shown here is derived from an EMBL/GenBank/DDBJ whole genome shotgun (WGS) entry which is preliminary data.</text>
</comment>
<dbReference type="SMART" id="SM00387">
    <property type="entry name" value="HATPase_c"/>
    <property type="match status" value="1"/>
</dbReference>
<dbReference type="InterPro" id="IPR005467">
    <property type="entry name" value="His_kinase_dom"/>
</dbReference>
<dbReference type="PROSITE" id="PS50109">
    <property type="entry name" value="HIS_KIN"/>
    <property type="match status" value="1"/>
</dbReference>
<organism evidence="9 10">
    <name type="scientific">Namhaeicola litoreus</name>
    <dbReference type="NCBI Taxonomy" id="1052145"/>
    <lineage>
        <taxon>Bacteria</taxon>
        <taxon>Pseudomonadati</taxon>
        <taxon>Bacteroidota</taxon>
        <taxon>Flavobacteriia</taxon>
        <taxon>Flavobacteriales</taxon>
        <taxon>Flavobacteriaceae</taxon>
        <taxon>Namhaeicola</taxon>
    </lineage>
</organism>
<feature type="domain" description="PAS" evidence="8">
    <location>
        <begin position="13"/>
        <end position="75"/>
    </location>
</feature>
<dbReference type="Gene3D" id="3.30.565.10">
    <property type="entry name" value="Histidine kinase-like ATPase, C-terminal domain"/>
    <property type="match status" value="1"/>
</dbReference>
<keyword evidence="4" id="KW-0808">Transferase</keyword>
<dbReference type="PANTHER" id="PTHR43711:SF26">
    <property type="entry name" value="SENSOR HISTIDINE KINASE RCSC"/>
    <property type="match status" value="1"/>
</dbReference>
<dbReference type="CDD" id="cd00130">
    <property type="entry name" value="PAS"/>
    <property type="match status" value="1"/>
</dbReference>
<dbReference type="CDD" id="cd00082">
    <property type="entry name" value="HisKA"/>
    <property type="match status" value="1"/>
</dbReference>
<evidence type="ECO:0000256" key="6">
    <source>
        <dbReference type="ARBA" id="ARBA00023012"/>
    </source>
</evidence>
<keyword evidence="10" id="KW-1185">Reference proteome</keyword>
<dbReference type="PRINTS" id="PR00344">
    <property type="entry name" value="BCTRLSENSOR"/>
</dbReference>
<dbReference type="GO" id="GO:0005524">
    <property type="term" value="F:ATP binding"/>
    <property type="evidence" value="ECO:0007669"/>
    <property type="project" value="UniProtKB-KW"/>
</dbReference>
<evidence type="ECO:0000259" key="8">
    <source>
        <dbReference type="PROSITE" id="PS50112"/>
    </source>
</evidence>
<sequence>MFENDQKLCIQCFDTMLEGICIIDQSGKIIRNNKSFEEIFGFDRDELIDQSIDILIPIESRKLHQEHLRNFYKSPVTFKKRQGREFRALKKDGSSVYVEIGLNQLEFNGNVYTKTSVTDISNRKQKEFEIVGLNRELKGAVAKQTLELRKLVSELQKSNKALVKEVKQKELAEIQAKQALKKEKELHLLQTKFLSMVSHEFKTPLSGMLTSISLIKKYTENLNQAPLDKHIETINRLIFQLNNVLNDFLFLEKSDSYKMVYTKLEFDICELIHEANQDLENILKSGQYIEFECPEKEIIIYQDRTIVDFIYRNLLSNAIKYSEENNKIEVALWTDNELHLEIIDSGIGIPKPEQKHLFERFFRASNALFLQGSGIGLNMVKHHLEEIGGKISFESEEHKGSRFTIQIPCGR</sequence>
<evidence type="ECO:0000256" key="2">
    <source>
        <dbReference type="ARBA" id="ARBA00012438"/>
    </source>
</evidence>
<gene>
    <name evidence="9" type="ORF">ACFQ39_04375</name>
</gene>
<evidence type="ECO:0000313" key="9">
    <source>
        <dbReference type="EMBL" id="MFD1314840.1"/>
    </source>
</evidence>
<dbReference type="InterPro" id="IPR050736">
    <property type="entry name" value="Sensor_HK_Regulatory"/>
</dbReference>
<keyword evidence="9" id="KW-0547">Nucleotide-binding</keyword>
<dbReference type="Pfam" id="PF00512">
    <property type="entry name" value="HisKA"/>
    <property type="match status" value="1"/>
</dbReference>
<dbReference type="Pfam" id="PF13426">
    <property type="entry name" value="PAS_9"/>
    <property type="match status" value="1"/>
</dbReference>